<dbReference type="Gene3D" id="3.90.400.10">
    <property type="entry name" value="Oligo-1,6-glucosidase, Domain 2"/>
    <property type="match status" value="1"/>
</dbReference>
<sequence length="619" mass="68037">MEDTRHTEPRNAAHTARTTPRWLRDARFYEIYPQSFADSNGDGIGDIPGIIGRLDYIRELGCNALWINPCYDSPFKDAGYDVRDYTRIAPRYGTNDDMVRLFGEAHRRGIRVLLDLVPGHTSEEHPWFQASAKSDHADRHLPGDARTLSERYIWTDSWIAGGDGLPFIGGECERNGTYILNFFKCQPALNYGFAHPRQPWQKPALGPDALATCEAIADVMRFWLGLGADGFRVDMADSLVKRDDEPGVVDGWTTRKPFTIRTWRTIFEQVRTEFPEAAFVSEWGRPYESLLAGFDMDFYLDWRWDGKPNGYNMLLRDTDTPAERSSDDRSYFNADSGTGIEGFLGQYLPQLRDAERLGGYFDLITCNHDTPRVAGRLTDREIALAYATLLTLPGVPFVYYGDEIGMRYRQLPSKEGGYVRTGSRTPMQWDGGRNLGFSTAAADALYLPVDDDAAAPTVASQQADGGSLWHVVHDVLALRASTAALRADAGFAPITESGRLFAFRRFVRTACADAAADGDATGKAVCDMTGSRADGNKADGSKTDSDMTDSSRADADIVVAVNPGRTTLSLDLRGDAAAADSGTTAGIAHTPGSVVFAIGEPSYADGTLVMPPQSFAILR</sequence>
<dbReference type="AlphaFoldDB" id="A0A6I1GDD7"/>
<dbReference type="PANTHER" id="PTHR10357:SF179">
    <property type="entry name" value="NEUTRAL AND BASIC AMINO ACID TRANSPORT PROTEIN RBAT"/>
    <property type="match status" value="1"/>
</dbReference>
<evidence type="ECO:0000256" key="1">
    <source>
        <dbReference type="ARBA" id="ARBA00008061"/>
    </source>
</evidence>
<proteinExistence type="inferred from homology"/>
<dbReference type="RefSeq" id="WP_152235284.1">
    <property type="nucleotide sequence ID" value="NZ_JBHSKZ010000051.1"/>
</dbReference>
<feature type="domain" description="Glycosyl hydrolase family 13 catalytic" evidence="3">
    <location>
        <begin position="30"/>
        <end position="424"/>
    </location>
</feature>
<dbReference type="GO" id="GO:0004556">
    <property type="term" value="F:alpha-amylase activity"/>
    <property type="evidence" value="ECO:0007669"/>
    <property type="project" value="TreeGrafter"/>
</dbReference>
<dbReference type="GO" id="GO:0009313">
    <property type="term" value="P:oligosaccharide catabolic process"/>
    <property type="evidence" value="ECO:0007669"/>
    <property type="project" value="TreeGrafter"/>
</dbReference>
<comment type="caution">
    <text evidence="4">The sequence shown here is derived from an EMBL/GenBank/DDBJ whole genome shotgun (WGS) entry which is preliminary data.</text>
</comment>
<accession>A0A6I1GDD7</accession>
<dbReference type="Gene3D" id="3.20.20.80">
    <property type="entry name" value="Glycosidases"/>
    <property type="match status" value="1"/>
</dbReference>
<evidence type="ECO:0000256" key="2">
    <source>
        <dbReference type="SAM" id="MobiDB-lite"/>
    </source>
</evidence>
<dbReference type="Proteomes" id="UP000441772">
    <property type="component" value="Unassembled WGS sequence"/>
</dbReference>
<dbReference type="InterPro" id="IPR045857">
    <property type="entry name" value="O16G_dom_2"/>
</dbReference>
<feature type="region of interest" description="Disordered" evidence="2">
    <location>
        <begin position="529"/>
        <end position="550"/>
    </location>
</feature>
<comment type="similarity">
    <text evidence="1">Belongs to the glycosyl hydrolase 13 family.</text>
</comment>
<dbReference type="Pfam" id="PF00128">
    <property type="entry name" value="Alpha-amylase"/>
    <property type="match status" value="1"/>
</dbReference>
<dbReference type="SUPFAM" id="SSF51445">
    <property type="entry name" value="(Trans)glycosidases"/>
    <property type="match status" value="1"/>
</dbReference>
<evidence type="ECO:0000313" key="5">
    <source>
        <dbReference type="Proteomes" id="UP000441772"/>
    </source>
</evidence>
<name>A0A6I1GDD7_9BIFI</name>
<evidence type="ECO:0000259" key="3">
    <source>
        <dbReference type="SMART" id="SM00642"/>
    </source>
</evidence>
<dbReference type="InterPro" id="IPR017853">
    <property type="entry name" value="GH"/>
</dbReference>
<gene>
    <name evidence="4" type="ORF">F7D09_1871</name>
</gene>
<evidence type="ECO:0000313" key="4">
    <source>
        <dbReference type="EMBL" id="KAB7789634.1"/>
    </source>
</evidence>
<organism evidence="4 5">
    <name type="scientific">Bifidobacterium leontopitheci</name>
    <dbReference type="NCBI Taxonomy" id="2650774"/>
    <lineage>
        <taxon>Bacteria</taxon>
        <taxon>Bacillati</taxon>
        <taxon>Actinomycetota</taxon>
        <taxon>Actinomycetes</taxon>
        <taxon>Bifidobacteriales</taxon>
        <taxon>Bifidobacteriaceae</taxon>
        <taxon>Bifidobacterium</taxon>
    </lineage>
</organism>
<keyword evidence="5" id="KW-1185">Reference proteome</keyword>
<dbReference type="PANTHER" id="PTHR10357">
    <property type="entry name" value="ALPHA-AMYLASE FAMILY MEMBER"/>
    <property type="match status" value="1"/>
</dbReference>
<feature type="compositionally biased region" description="Basic and acidic residues" evidence="2">
    <location>
        <begin position="534"/>
        <end position="550"/>
    </location>
</feature>
<dbReference type="SMART" id="SM00642">
    <property type="entry name" value="Aamy"/>
    <property type="match status" value="1"/>
</dbReference>
<dbReference type="EMBL" id="WBVT01000039">
    <property type="protein sequence ID" value="KAB7789634.1"/>
    <property type="molecule type" value="Genomic_DNA"/>
</dbReference>
<protein>
    <submittedName>
        <fullName evidence="4">Alpha-amylase</fullName>
    </submittedName>
</protein>
<reference evidence="4 5" key="1">
    <citation type="submission" date="2019-09" db="EMBL/GenBank/DDBJ databases">
        <title>Characterization of the phylogenetic diversity of two novel species belonging to the genus Bifidobacterium: Bifidobacterium cebidarum sp. nov. and Bifidobacterium leontopitheci sp. nov.</title>
        <authorList>
            <person name="Lugli G.A."/>
            <person name="Duranti S."/>
            <person name="Milani C."/>
            <person name="Turroni F."/>
            <person name="Ventura M."/>
        </authorList>
    </citation>
    <scope>NUCLEOTIDE SEQUENCE [LARGE SCALE GENOMIC DNA]</scope>
    <source>
        <strain evidence="4 5">LMG 31471</strain>
    </source>
</reference>
<dbReference type="InterPro" id="IPR006047">
    <property type="entry name" value="GH13_cat_dom"/>
</dbReference>